<dbReference type="RefSeq" id="WP_021876348.1">
    <property type="nucleotide sequence ID" value="NZ_CP018624.1"/>
</dbReference>
<dbReference type="AlphaFoldDB" id="A0ABD4RFP3"/>
<dbReference type="GeneID" id="66302357"/>
<dbReference type="Proteomes" id="UP000775179">
    <property type="component" value="Unassembled WGS sequence"/>
</dbReference>
<accession>A0ABD4RFP3</accession>
<organism evidence="1 2">
    <name type="scientific">Clostridium chauvoei</name>
    <dbReference type="NCBI Taxonomy" id="46867"/>
    <lineage>
        <taxon>Bacteria</taxon>
        <taxon>Bacillati</taxon>
        <taxon>Bacillota</taxon>
        <taxon>Clostridia</taxon>
        <taxon>Eubacteriales</taxon>
        <taxon>Clostridiaceae</taxon>
        <taxon>Clostridium</taxon>
    </lineage>
</organism>
<sequence length="147" mass="16413">MINRTQLTAEDIKSLLNIKGKEKGFEVTNIVINRTLNFDGAVSGILKGKVTGNVGIKGIENKKLIVEVLDLKLSSFGIFKANTNLLMKAISKIAKEHEVEVQGNKFLVQVDKIKEEMKMLETIIEDIYIENDHLNIVGENLNDYVIG</sequence>
<evidence type="ECO:0000313" key="1">
    <source>
        <dbReference type="EMBL" id="MBX7290227.1"/>
    </source>
</evidence>
<gene>
    <name evidence="1" type="ORF">K4H94_04090</name>
</gene>
<reference evidence="1 2" key="1">
    <citation type="submission" date="2021-08" db="EMBL/GenBank/DDBJ databases">
        <title>Genome sequence analysis of Clostridium chauvoei strains of European origin and evaluation of typing options for outbreak investigations.</title>
        <authorList>
            <person name="Abdel-Glil M."/>
            <person name="Thomas P."/>
            <person name="Seyboldt C."/>
        </authorList>
    </citation>
    <scope>NUCLEOTIDE SEQUENCE [LARGE SCALE GENOMIC DNA]</scope>
    <source>
        <strain evidence="1 2">S0260-09</strain>
    </source>
</reference>
<dbReference type="KEGG" id="cchv:BTM20_10780"/>
<proteinExistence type="predicted"/>
<evidence type="ECO:0000313" key="2">
    <source>
        <dbReference type="Proteomes" id="UP000775179"/>
    </source>
</evidence>
<protein>
    <submittedName>
        <fullName evidence="1">Uncharacterized protein</fullName>
    </submittedName>
</protein>
<name>A0ABD4RFP3_9CLOT</name>
<dbReference type="EMBL" id="JAIFTX010000006">
    <property type="protein sequence ID" value="MBX7290227.1"/>
    <property type="molecule type" value="Genomic_DNA"/>
</dbReference>
<comment type="caution">
    <text evidence="1">The sequence shown here is derived from an EMBL/GenBank/DDBJ whole genome shotgun (WGS) entry which is preliminary data.</text>
</comment>